<dbReference type="InterPro" id="IPR010022">
    <property type="entry name" value="XkdX"/>
</dbReference>
<evidence type="ECO:0000313" key="1">
    <source>
        <dbReference type="EMBL" id="MBF7809849.1"/>
    </source>
</evidence>
<accession>A0AAE2RUM0</accession>
<dbReference type="Pfam" id="PF09693">
    <property type="entry name" value="Phage_XkdX"/>
    <property type="match status" value="1"/>
</dbReference>
<dbReference type="RefSeq" id="WP_012059561.1">
    <property type="nucleotide sequence ID" value="NZ_CP073279.1"/>
</dbReference>
<protein>
    <submittedName>
        <fullName evidence="1">XkdX family protein</fullName>
    </submittedName>
</protein>
<comment type="caution">
    <text evidence="1">The sequence shown here is derived from an EMBL/GenBank/DDBJ whole genome shotgun (WGS) entry which is preliminary data.</text>
</comment>
<proteinExistence type="predicted"/>
<evidence type="ECO:0000313" key="2">
    <source>
        <dbReference type="Proteomes" id="UP000631418"/>
    </source>
</evidence>
<organism evidence="1 2">
    <name type="scientific">Clostridium beijerinckii</name>
    <name type="common">Clostridium MP</name>
    <dbReference type="NCBI Taxonomy" id="1520"/>
    <lineage>
        <taxon>Bacteria</taxon>
        <taxon>Bacillati</taxon>
        <taxon>Bacillota</taxon>
        <taxon>Clostridia</taxon>
        <taxon>Eubacteriales</taxon>
        <taxon>Clostridiaceae</taxon>
        <taxon>Clostridium</taxon>
    </lineage>
</organism>
<dbReference type="EMBL" id="JADOEF010000001">
    <property type="protein sequence ID" value="MBF7809849.1"/>
    <property type="molecule type" value="Genomic_DNA"/>
</dbReference>
<dbReference type="AlphaFoldDB" id="A0AAE2RUM0"/>
<name>A0AAE2RUM0_CLOBE</name>
<reference evidence="1" key="1">
    <citation type="submission" date="2020-11" db="EMBL/GenBank/DDBJ databases">
        <authorList>
            <person name="Thieme N."/>
            <person name="Liebl W."/>
            <person name="Zverlov V."/>
        </authorList>
    </citation>
    <scope>NUCLEOTIDE SEQUENCE</scope>
    <source>
        <strain evidence="1">NT08</strain>
    </source>
</reference>
<dbReference type="Proteomes" id="UP000631418">
    <property type="component" value="Unassembled WGS sequence"/>
</dbReference>
<sequence>MQVLFGYTRIKEFYDEGLWNKPMVWDAVNAPKPKLTKEQYTEITGEEYLTERPSDEK</sequence>
<gene>
    <name evidence="1" type="ORF">IS491_14465</name>
</gene>